<dbReference type="GO" id="GO:0005975">
    <property type="term" value="P:carbohydrate metabolic process"/>
    <property type="evidence" value="ECO:0007669"/>
    <property type="project" value="InterPro"/>
</dbReference>
<dbReference type="PRINTS" id="PR00745">
    <property type="entry name" value="GLHYDRLASE39"/>
</dbReference>
<dbReference type="PROSITE" id="PS01027">
    <property type="entry name" value="GLYCOSYL_HYDROL_F39"/>
    <property type="match status" value="1"/>
</dbReference>
<keyword evidence="2 6" id="KW-0378">Hydrolase</keyword>
<evidence type="ECO:0000259" key="5">
    <source>
        <dbReference type="Pfam" id="PF01229"/>
    </source>
</evidence>
<dbReference type="Gene3D" id="2.60.40.1500">
    <property type="entry name" value="Glycosyl hydrolase domain, family 39"/>
    <property type="match status" value="1"/>
</dbReference>
<feature type="domain" description="Glycosyl hydrolases family 39 N-terminal catalytic" evidence="5">
    <location>
        <begin position="4"/>
        <end position="230"/>
    </location>
</feature>
<evidence type="ECO:0000313" key="7">
    <source>
        <dbReference type="Proteomes" id="UP000558113"/>
    </source>
</evidence>
<dbReference type="SUPFAM" id="SSF51445">
    <property type="entry name" value="(Trans)glycosidases"/>
    <property type="match status" value="1"/>
</dbReference>
<dbReference type="EMBL" id="JAAAMU010000001">
    <property type="protein sequence ID" value="NBC67431.1"/>
    <property type="molecule type" value="Genomic_DNA"/>
</dbReference>
<dbReference type="OrthoDB" id="9776971at2"/>
<dbReference type="InterPro" id="IPR049166">
    <property type="entry name" value="GH39_cat"/>
</dbReference>
<feature type="active site" description="Proton donor" evidence="4">
    <location>
        <position position="158"/>
    </location>
</feature>
<evidence type="ECO:0000313" key="6">
    <source>
        <dbReference type="EMBL" id="NBC67431.1"/>
    </source>
</evidence>
<dbReference type="GO" id="GO:0004553">
    <property type="term" value="F:hydrolase activity, hydrolyzing O-glycosyl compounds"/>
    <property type="evidence" value="ECO:0007669"/>
    <property type="project" value="InterPro"/>
</dbReference>
<gene>
    <name evidence="6" type="ORF">GT003_00295</name>
</gene>
<comment type="caution">
    <text evidence="6">The sequence shown here is derived from an EMBL/GenBank/DDBJ whole genome shotgun (WGS) entry which is preliminary data.</text>
</comment>
<comment type="similarity">
    <text evidence="1">Belongs to the glycosyl hydrolase 39 family.</text>
</comment>
<dbReference type="Gene3D" id="3.20.20.80">
    <property type="entry name" value="Glycosidases"/>
    <property type="match status" value="1"/>
</dbReference>
<evidence type="ECO:0000256" key="4">
    <source>
        <dbReference type="PIRSR" id="PIRSR600514-1"/>
    </source>
</evidence>
<dbReference type="Proteomes" id="UP000558113">
    <property type="component" value="Unassembled WGS sequence"/>
</dbReference>
<accession>A0A7X4YKN3</accession>
<dbReference type="InterPro" id="IPR000514">
    <property type="entry name" value="Glyco_hydro_39"/>
</dbReference>
<dbReference type="RefSeq" id="WP_161693221.1">
    <property type="nucleotide sequence ID" value="NZ_JAAAMU010000001.1"/>
</dbReference>
<dbReference type="PANTHER" id="PTHR12631">
    <property type="entry name" value="ALPHA-L-IDURONIDASE"/>
    <property type="match status" value="1"/>
</dbReference>
<name>A0A7X4YKN3_9BACL</name>
<protein>
    <submittedName>
        <fullName evidence="6">Glycoside hydrolase</fullName>
    </submittedName>
</protein>
<evidence type="ECO:0000256" key="1">
    <source>
        <dbReference type="ARBA" id="ARBA00008875"/>
    </source>
</evidence>
<dbReference type="PANTHER" id="PTHR12631:SF10">
    <property type="entry name" value="BETA-XYLOSIDASE-LIKE PROTEIN-RELATED"/>
    <property type="match status" value="1"/>
</dbReference>
<dbReference type="InterPro" id="IPR051923">
    <property type="entry name" value="Glycosyl_Hydrolase_39"/>
</dbReference>
<organism evidence="6 7">
    <name type="scientific">Paenibacillus sacheonensis</name>
    <dbReference type="NCBI Taxonomy" id="742054"/>
    <lineage>
        <taxon>Bacteria</taxon>
        <taxon>Bacillati</taxon>
        <taxon>Bacillota</taxon>
        <taxon>Bacilli</taxon>
        <taxon>Bacillales</taxon>
        <taxon>Paenibacillaceae</taxon>
        <taxon>Paenibacillus</taxon>
    </lineage>
</organism>
<sequence length="517" mass="58483">MRLLNIDIANAKGKHDAFYKTCVSTGRANTLLRSDHQMHLDRGGKECGFQYLRFHGLFDDDMGVYREDKDGNPIYSWMYVDAVYDYILDAGMRPFVEFGFMPQALASGDKTVFWEDSNVTPPNDYDKWSALIRETVQHFTDRYGEGEVKHWFFEVWNEPDQHNMFFTAGLEEYIKLYETSARAVRSVSPHYRVGGPATAGNPGWIGGLIEHCVRNGVPLDFITTHAYSCQPGESGGSKEAPYTGPEGAVRTPVWSPGTGWAQDNMYYKPDGVLAEVLRAKADIAASSMPDLDLYFTEFGLTYHYWDPLRDSYHAASFLLSRLKAVQGHVKAMSYCEISDVFEEDGPPTGHFHGGFGLMNLQGIRKPAYFAYRYLNLLGETALACEDTEAFACRDEKGAQVLFWDCTVRQDAENKLYYGKEQPALPAGPSKVVIAGLEPGDYEVCVYRTGYRSNDAYTDYLDLDPKSTLSREQIRRLDERNAGLPEHVRKVTVAEDQPFTYETDMLENDVCLVTLHKM</sequence>
<dbReference type="SUPFAM" id="SSF51011">
    <property type="entry name" value="Glycosyl hydrolase domain"/>
    <property type="match status" value="1"/>
</dbReference>
<dbReference type="InterPro" id="IPR049165">
    <property type="entry name" value="GH39_as"/>
</dbReference>
<dbReference type="AlphaFoldDB" id="A0A7X4YKN3"/>
<dbReference type="InterPro" id="IPR017853">
    <property type="entry name" value="GH"/>
</dbReference>
<keyword evidence="7" id="KW-1185">Reference proteome</keyword>
<reference evidence="6 7" key="1">
    <citation type="submission" date="2020-01" db="EMBL/GenBank/DDBJ databases">
        <title>Paenibacillus soybeanensis sp. nov. isolated from the nodules of soybean (Glycine max(L.) Merr).</title>
        <authorList>
            <person name="Wang H."/>
        </authorList>
    </citation>
    <scope>NUCLEOTIDE SEQUENCE [LARGE SCALE GENOMIC DNA]</scope>
    <source>
        <strain evidence="6 7">DSM 23054</strain>
    </source>
</reference>
<evidence type="ECO:0000256" key="2">
    <source>
        <dbReference type="ARBA" id="ARBA00022801"/>
    </source>
</evidence>
<feature type="domain" description="Glycosyl hydrolases family 39 N-terminal catalytic" evidence="5">
    <location>
        <begin position="287"/>
        <end position="478"/>
    </location>
</feature>
<keyword evidence="3" id="KW-0326">Glycosidase</keyword>
<evidence type="ECO:0000256" key="3">
    <source>
        <dbReference type="ARBA" id="ARBA00023295"/>
    </source>
</evidence>
<dbReference type="Pfam" id="PF01229">
    <property type="entry name" value="Glyco_hydro_39"/>
    <property type="match status" value="2"/>
</dbReference>
<proteinExistence type="inferred from homology"/>